<dbReference type="Proteomes" id="UP000095283">
    <property type="component" value="Unplaced"/>
</dbReference>
<proteinExistence type="predicted"/>
<accession>A0A1I7X9C7</accession>
<name>A0A1I7X9C7_HETBA</name>
<keyword evidence="1" id="KW-1185">Reference proteome</keyword>
<dbReference type="AlphaFoldDB" id="A0A1I7X9C7"/>
<reference evidence="2" key="1">
    <citation type="submission" date="2016-11" db="UniProtKB">
        <authorList>
            <consortium name="WormBaseParasite"/>
        </authorList>
    </citation>
    <scope>IDENTIFICATION</scope>
</reference>
<dbReference type="WBParaSite" id="Hba_14104">
    <property type="protein sequence ID" value="Hba_14104"/>
    <property type="gene ID" value="Hba_14104"/>
</dbReference>
<evidence type="ECO:0000313" key="1">
    <source>
        <dbReference type="Proteomes" id="UP000095283"/>
    </source>
</evidence>
<sequence>MTDYALVRARSTVLPRSSSLDRSPSLLLTRTRSVPDLTSYYRWSDKYKPQWHTVYQTTPYKWRRDWDLVCSDNVTSVSLSISNGFHERKRNKHLDEINIIQ</sequence>
<protein>
    <submittedName>
        <fullName evidence="2">Uncharacterized protein</fullName>
    </submittedName>
</protein>
<organism evidence="1 2">
    <name type="scientific">Heterorhabditis bacteriophora</name>
    <name type="common">Entomopathogenic nematode worm</name>
    <dbReference type="NCBI Taxonomy" id="37862"/>
    <lineage>
        <taxon>Eukaryota</taxon>
        <taxon>Metazoa</taxon>
        <taxon>Ecdysozoa</taxon>
        <taxon>Nematoda</taxon>
        <taxon>Chromadorea</taxon>
        <taxon>Rhabditida</taxon>
        <taxon>Rhabditina</taxon>
        <taxon>Rhabditomorpha</taxon>
        <taxon>Strongyloidea</taxon>
        <taxon>Heterorhabditidae</taxon>
        <taxon>Heterorhabditis</taxon>
    </lineage>
</organism>
<evidence type="ECO:0000313" key="2">
    <source>
        <dbReference type="WBParaSite" id="Hba_14104"/>
    </source>
</evidence>